<protein>
    <submittedName>
        <fullName evidence="1">Uncharacterized protein</fullName>
    </submittedName>
</protein>
<reference evidence="1" key="1">
    <citation type="submission" date="2025-08" db="UniProtKB">
        <authorList>
            <consortium name="Ensembl"/>
        </authorList>
    </citation>
    <scope>IDENTIFICATION</scope>
</reference>
<sequence>MQDTAQERDSLKQEVQRLTVQLQERSLISVKKEHAHQGCQTEDTEGQKDYKSLFEKAKQKVNELIKDKEALLAASETRASLNTGRDEEQDIDEISLQVGCLVHELDQTTKERDELRSQVRFTDTSRDLIVSLCPPFCSLIELRHNVGRLLISFVPALDLEQVNYECNVIDEILEQVLNEVDTR</sequence>
<organism evidence="1 2">
    <name type="scientific">Kryptolebias marmoratus</name>
    <name type="common">Mangrove killifish</name>
    <name type="synonym">Rivulus marmoratus</name>
    <dbReference type="NCBI Taxonomy" id="37003"/>
    <lineage>
        <taxon>Eukaryota</taxon>
        <taxon>Metazoa</taxon>
        <taxon>Chordata</taxon>
        <taxon>Craniata</taxon>
        <taxon>Vertebrata</taxon>
        <taxon>Euteleostomi</taxon>
        <taxon>Actinopterygii</taxon>
        <taxon>Neopterygii</taxon>
        <taxon>Teleostei</taxon>
        <taxon>Neoteleostei</taxon>
        <taxon>Acanthomorphata</taxon>
        <taxon>Ovalentaria</taxon>
        <taxon>Atherinomorphae</taxon>
        <taxon>Cyprinodontiformes</taxon>
        <taxon>Rivulidae</taxon>
        <taxon>Kryptolebias</taxon>
    </lineage>
</organism>
<proteinExistence type="predicted"/>
<dbReference type="GeneTree" id="ENSGT00940000177402"/>
<name>A0A3Q3GN89_KRYMA</name>
<dbReference type="AlphaFoldDB" id="A0A3Q3GN89"/>
<accession>A0A3Q3GN89</accession>
<dbReference type="Proteomes" id="UP000264800">
    <property type="component" value="Unplaced"/>
</dbReference>
<evidence type="ECO:0000313" key="1">
    <source>
        <dbReference type="Ensembl" id="ENSKMAP00000024917.1"/>
    </source>
</evidence>
<dbReference type="Ensembl" id="ENSKMAT00000025228.1">
    <property type="protein sequence ID" value="ENSKMAP00000024917.1"/>
    <property type="gene ID" value="ENSKMAG00000018469.1"/>
</dbReference>
<dbReference type="STRING" id="37003.ENSKMAP00000024917"/>
<reference evidence="1" key="2">
    <citation type="submission" date="2025-09" db="UniProtKB">
        <authorList>
            <consortium name="Ensembl"/>
        </authorList>
    </citation>
    <scope>IDENTIFICATION</scope>
</reference>
<evidence type="ECO:0000313" key="2">
    <source>
        <dbReference type="Proteomes" id="UP000264800"/>
    </source>
</evidence>
<dbReference type="OMA" id="MFICAVP"/>
<keyword evidence="2" id="KW-1185">Reference proteome</keyword>